<evidence type="ECO:0000313" key="2">
    <source>
        <dbReference type="EMBL" id="SDW51410.1"/>
    </source>
</evidence>
<dbReference type="RefSeq" id="WP_091286621.1">
    <property type="nucleotide sequence ID" value="NZ_FNON01000001.1"/>
</dbReference>
<dbReference type="STRING" id="589385.SAMN05421504_101790"/>
<keyword evidence="1" id="KW-0472">Membrane</keyword>
<keyword evidence="1" id="KW-0812">Transmembrane</keyword>
<dbReference type="EMBL" id="FNON01000001">
    <property type="protein sequence ID" value="SDW51410.1"/>
    <property type="molecule type" value="Genomic_DNA"/>
</dbReference>
<keyword evidence="1" id="KW-1133">Transmembrane helix</keyword>
<evidence type="ECO:0000256" key="1">
    <source>
        <dbReference type="SAM" id="Phobius"/>
    </source>
</evidence>
<organism evidence="2 3">
    <name type="scientific">Amycolatopsis xylanica</name>
    <dbReference type="NCBI Taxonomy" id="589385"/>
    <lineage>
        <taxon>Bacteria</taxon>
        <taxon>Bacillati</taxon>
        <taxon>Actinomycetota</taxon>
        <taxon>Actinomycetes</taxon>
        <taxon>Pseudonocardiales</taxon>
        <taxon>Pseudonocardiaceae</taxon>
        <taxon>Amycolatopsis</taxon>
    </lineage>
</organism>
<protein>
    <submittedName>
        <fullName evidence="2">Uncharacterized protein</fullName>
    </submittedName>
</protein>
<evidence type="ECO:0000313" key="3">
    <source>
        <dbReference type="Proteomes" id="UP000199515"/>
    </source>
</evidence>
<dbReference type="AlphaFoldDB" id="A0A1H2U5S5"/>
<keyword evidence="3" id="KW-1185">Reference proteome</keyword>
<name>A0A1H2U5S5_9PSEU</name>
<reference evidence="2 3" key="1">
    <citation type="submission" date="2016-10" db="EMBL/GenBank/DDBJ databases">
        <authorList>
            <person name="de Groot N.N."/>
        </authorList>
    </citation>
    <scope>NUCLEOTIDE SEQUENCE [LARGE SCALE GENOMIC DNA]</scope>
    <source>
        <strain evidence="2 3">CPCC 202699</strain>
    </source>
</reference>
<feature type="transmembrane region" description="Helical" evidence="1">
    <location>
        <begin position="43"/>
        <end position="64"/>
    </location>
</feature>
<dbReference type="Proteomes" id="UP000199515">
    <property type="component" value="Unassembled WGS sequence"/>
</dbReference>
<sequence length="123" mass="13514">MSTAKFRLPGLSRADALELGEFVDRESVSFDHEPVPDGSFGDLGLVTGVVAVVALKGLIGYLVYRHRGKSFEQVIEIQHPDGRIERRTVKWRDTSSEPVDAALAKELGSATGIPWERLIGDPR</sequence>
<gene>
    <name evidence="2" type="ORF">SAMN05421504_101790</name>
</gene>
<accession>A0A1H2U5S5</accession>
<proteinExistence type="predicted"/>
<dbReference type="OrthoDB" id="5188571at2"/>